<evidence type="ECO:0000256" key="7">
    <source>
        <dbReference type="ARBA" id="ARBA00022989"/>
    </source>
</evidence>
<keyword evidence="4 11" id="KW-0812">Transmembrane</keyword>
<dbReference type="EMBL" id="MU070100">
    <property type="protein sequence ID" value="KAF5829918.1"/>
    <property type="molecule type" value="Genomic_DNA"/>
</dbReference>
<dbReference type="PANTHER" id="PTHR10027">
    <property type="entry name" value="CALCIUM-ACTIVATED POTASSIUM CHANNEL ALPHA CHAIN"/>
    <property type="match status" value="1"/>
</dbReference>
<accession>A0ABQ7G5M6</accession>
<reference evidence="14" key="1">
    <citation type="submission" date="2017-08" db="EMBL/GenBank/DDBJ databases">
        <authorList>
            <person name="Polle J.E."/>
            <person name="Barry K."/>
            <person name="Cushman J."/>
            <person name="Schmutz J."/>
            <person name="Tran D."/>
            <person name="Hathwaick L.T."/>
            <person name="Yim W.C."/>
            <person name="Jenkins J."/>
            <person name="Mckie-Krisberg Z.M."/>
            <person name="Prochnik S."/>
            <person name="Lindquist E."/>
            <person name="Dockter R.B."/>
            <person name="Adam C."/>
            <person name="Molina H."/>
            <person name="Bunkerborg J."/>
            <person name="Jin E."/>
            <person name="Buchheim M."/>
            <person name="Magnuson J."/>
        </authorList>
    </citation>
    <scope>NUCLEOTIDE SEQUENCE</scope>
    <source>
        <strain evidence="14">CCAP 19/18</strain>
    </source>
</reference>
<evidence type="ECO:0000256" key="2">
    <source>
        <dbReference type="ARBA" id="ARBA00022448"/>
    </source>
</evidence>
<evidence type="ECO:0000259" key="12">
    <source>
        <dbReference type="Pfam" id="PF00520"/>
    </source>
</evidence>
<keyword evidence="5" id="KW-0631">Potassium channel</keyword>
<keyword evidence="2" id="KW-0813">Transport</keyword>
<feature type="transmembrane region" description="Helical" evidence="11">
    <location>
        <begin position="135"/>
        <end position="156"/>
    </location>
</feature>
<dbReference type="InterPro" id="IPR027359">
    <property type="entry name" value="Volt_channel_dom_sf"/>
</dbReference>
<comment type="subcellular location">
    <subcellularLocation>
        <location evidence="1">Membrane</location>
        <topology evidence="1">Multi-pass membrane protein</topology>
    </subcellularLocation>
</comment>
<feature type="transmembrane region" description="Helical" evidence="11">
    <location>
        <begin position="109"/>
        <end position="128"/>
    </location>
</feature>
<name>A0ABQ7G5M6_DUNSA</name>
<evidence type="ECO:0000256" key="4">
    <source>
        <dbReference type="ARBA" id="ARBA00022692"/>
    </source>
</evidence>
<keyword evidence="3" id="KW-0633">Potassium transport</keyword>
<organism evidence="14 15">
    <name type="scientific">Dunaliella salina</name>
    <name type="common">Green alga</name>
    <name type="synonym">Protococcus salinus</name>
    <dbReference type="NCBI Taxonomy" id="3046"/>
    <lineage>
        <taxon>Eukaryota</taxon>
        <taxon>Viridiplantae</taxon>
        <taxon>Chlorophyta</taxon>
        <taxon>core chlorophytes</taxon>
        <taxon>Chlorophyceae</taxon>
        <taxon>CS clade</taxon>
        <taxon>Chlamydomonadales</taxon>
        <taxon>Dunaliellaceae</taxon>
        <taxon>Dunaliella</taxon>
    </lineage>
</organism>
<dbReference type="Pfam" id="PF22614">
    <property type="entry name" value="Slo-like_RCK"/>
    <property type="match status" value="1"/>
</dbReference>
<dbReference type="InterPro" id="IPR003148">
    <property type="entry name" value="RCK_N"/>
</dbReference>
<evidence type="ECO:0000259" key="13">
    <source>
        <dbReference type="Pfam" id="PF22614"/>
    </source>
</evidence>
<keyword evidence="8" id="KW-0406">Ion transport</keyword>
<sequence>MAEAQFRAGSHCEQLLPRKAQSAPQVQPCLSPASRQPPDYAPVAGASLSRLMEGQPVKKVSFFEWWHWKWHNLHRTRLAIETFNGLISAFSAGVYVYDTYIRITHVARIVYFIAAWTILVEYVCKLVASNNKLKFLFWSLSLIDAATIAFGLAYYFDTEGVTNGVSFIRALRMLQVVRFMRVLVGLFFSWLRGAVHPSQVELYKHLFDMVMTVSMVVFIGGCAFYEIEQVEFGDVETSPTYLHEGIYWACVTLTTVGYGDFYPTNVVTQMLFPVMIGIILVVVPSKVSAVTAVMDSITPEMRRHHTAYRFGEHIVLMGHTNHKTVKAFVDEFFAPDHGLQEMQLVLLRTDPPGPDMRVMVSGHPASHSLTYLQGSPFVVEDLFRTDLTRAMAVFVMCNKYAQDVEQEDTNTLMIVLALSQYIRQNTDCGTVQWSVRGSSGTGRLMQGFGSESWKQQASKWIASGKAKNEVPHIIVQFHLPESVQKAK</sequence>
<dbReference type="Proteomes" id="UP000815325">
    <property type="component" value="Unassembled WGS sequence"/>
</dbReference>
<dbReference type="Pfam" id="PF00520">
    <property type="entry name" value="Ion_trans"/>
    <property type="match status" value="1"/>
</dbReference>
<evidence type="ECO:0000313" key="14">
    <source>
        <dbReference type="EMBL" id="KAF5829918.1"/>
    </source>
</evidence>
<evidence type="ECO:0000256" key="10">
    <source>
        <dbReference type="ARBA" id="ARBA00023303"/>
    </source>
</evidence>
<evidence type="ECO:0000256" key="1">
    <source>
        <dbReference type="ARBA" id="ARBA00004141"/>
    </source>
</evidence>
<proteinExistence type="predicted"/>
<dbReference type="Gene3D" id="1.20.120.350">
    <property type="entry name" value="Voltage-gated potassium channels. Chain C"/>
    <property type="match status" value="1"/>
</dbReference>
<evidence type="ECO:0000256" key="8">
    <source>
        <dbReference type="ARBA" id="ARBA00023065"/>
    </source>
</evidence>
<feature type="domain" description="Ion transport" evidence="12">
    <location>
        <begin position="87"/>
        <end position="276"/>
    </location>
</feature>
<feature type="transmembrane region" description="Helical" evidence="11">
    <location>
        <begin position="270"/>
        <end position="294"/>
    </location>
</feature>
<comment type="caution">
    <text evidence="14">The sequence shown here is derived from an EMBL/GenBank/DDBJ whole genome shotgun (WGS) entry which is preliminary data.</text>
</comment>
<keyword evidence="9 11" id="KW-0472">Membrane</keyword>
<evidence type="ECO:0000256" key="3">
    <source>
        <dbReference type="ARBA" id="ARBA00022538"/>
    </source>
</evidence>
<evidence type="ECO:0000256" key="9">
    <source>
        <dbReference type="ARBA" id="ARBA00023136"/>
    </source>
</evidence>
<evidence type="ECO:0000313" key="15">
    <source>
        <dbReference type="Proteomes" id="UP000815325"/>
    </source>
</evidence>
<evidence type="ECO:0000256" key="5">
    <source>
        <dbReference type="ARBA" id="ARBA00022826"/>
    </source>
</evidence>
<keyword evidence="15" id="KW-1185">Reference proteome</keyword>
<keyword evidence="6" id="KW-0630">Potassium</keyword>
<evidence type="ECO:0000256" key="6">
    <source>
        <dbReference type="ARBA" id="ARBA00022958"/>
    </source>
</evidence>
<dbReference type="PANTHER" id="PTHR10027:SF10">
    <property type="entry name" value="SLOWPOKE 2, ISOFORM D"/>
    <property type="match status" value="1"/>
</dbReference>
<gene>
    <name evidence="14" type="ORF">DUNSADRAFT_15318</name>
</gene>
<feature type="domain" description="RCK N-terminal" evidence="13">
    <location>
        <begin position="312"/>
        <end position="422"/>
    </location>
</feature>
<evidence type="ECO:0000256" key="11">
    <source>
        <dbReference type="SAM" id="Phobius"/>
    </source>
</evidence>
<dbReference type="InterPro" id="IPR005821">
    <property type="entry name" value="Ion_trans_dom"/>
</dbReference>
<dbReference type="SUPFAM" id="SSF81324">
    <property type="entry name" value="Voltage-gated potassium channels"/>
    <property type="match status" value="1"/>
</dbReference>
<feature type="transmembrane region" description="Helical" evidence="11">
    <location>
        <begin position="176"/>
        <end position="194"/>
    </location>
</feature>
<dbReference type="Gene3D" id="1.10.287.70">
    <property type="match status" value="1"/>
</dbReference>
<keyword evidence="10" id="KW-0407">Ion channel</keyword>
<dbReference type="InterPro" id="IPR047871">
    <property type="entry name" value="K_chnl_Slo-like"/>
</dbReference>
<protein>
    <submittedName>
        <fullName evidence="14">Uncharacterized protein</fullName>
    </submittedName>
</protein>
<keyword evidence="7 11" id="KW-1133">Transmembrane helix</keyword>
<feature type="transmembrane region" description="Helical" evidence="11">
    <location>
        <begin position="206"/>
        <end position="227"/>
    </location>
</feature>